<sequence length="230" mass="26232">MLFSLKSRRKEDKKADDKDKLHEEKRKNSKMDDFEDDLDINETPVRRSDIKSDRKQDVSLDFISDFSSELPPRARKTAGWSDGTPGKKSWLRRGSMNFLRESPKKEVIMDTSPVNSEIPVIPDLDTMKEEELSADVAKAPSLTISRIATYQELDSDLSKHSAFQTLDGIDLSLLTKRLLPEHLVKKEDETSWTWDTLFADVSSHFNSSTAADYNEASCVDKMSDQLDKIL</sequence>
<evidence type="ECO:0000313" key="5">
    <source>
        <dbReference type="Proteomes" id="UP001054837"/>
    </source>
</evidence>
<keyword evidence="2" id="KW-0970">Cilium biogenesis/degradation</keyword>
<organism evidence="4 5">
    <name type="scientific">Caerostris darwini</name>
    <dbReference type="NCBI Taxonomy" id="1538125"/>
    <lineage>
        <taxon>Eukaryota</taxon>
        <taxon>Metazoa</taxon>
        <taxon>Ecdysozoa</taxon>
        <taxon>Arthropoda</taxon>
        <taxon>Chelicerata</taxon>
        <taxon>Arachnida</taxon>
        <taxon>Araneae</taxon>
        <taxon>Araneomorphae</taxon>
        <taxon>Entelegynae</taxon>
        <taxon>Araneoidea</taxon>
        <taxon>Araneidae</taxon>
        <taxon>Caerostris</taxon>
    </lineage>
</organism>
<dbReference type="GO" id="GO:0030991">
    <property type="term" value="C:intraciliary transport particle A"/>
    <property type="evidence" value="ECO:0007669"/>
    <property type="project" value="InterPro"/>
</dbReference>
<evidence type="ECO:0000256" key="2">
    <source>
        <dbReference type="ARBA" id="ARBA00022794"/>
    </source>
</evidence>
<evidence type="ECO:0000256" key="1">
    <source>
        <dbReference type="ARBA" id="ARBA00007563"/>
    </source>
</evidence>
<dbReference type="EMBL" id="BPLQ01009454">
    <property type="protein sequence ID" value="GIY44100.1"/>
    <property type="molecule type" value="Genomic_DNA"/>
</dbReference>
<gene>
    <name evidence="4" type="primary">ift43</name>
    <name evidence="4" type="ORF">CDAR_557641</name>
</gene>
<proteinExistence type="inferred from homology"/>
<evidence type="ECO:0000256" key="3">
    <source>
        <dbReference type="SAM" id="MobiDB-lite"/>
    </source>
</evidence>
<dbReference type="AlphaFoldDB" id="A0AAV4TCW3"/>
<protein>
    <submittedName>
        <fullName evidence="4">Intraflagellar transport protein 43 homolog</fullName>
    </submittedName>
</protein>
<comment type="caution">
    <text evidence="4">The sequence shown here is derived from an EMBL/GenBank/DDBJ whole genome shotgun (WGS) entry which is preliminary data.</text>
</comment>
<dbReference type="InterPro" id="IPR029302">
    <property type="entry name" value="IFT43"/>
</dbReference>
<comment type="similarity">
    <text evidence="1">Belongs to the IFT43 family.</text>
</comment>
<dbReference type="GO" id="GO:0035721">
    <property type="term" value="P:intraciliary retrograde transport"/>
    <property type="evidence" value="ECO:0007669"/>
    <property type="project" value="TreeGrafter"/>
</dbReference>
<dbReference type="PANTHER" id="PTHR33724:SF1">
    <property type="entry name" value="INTRAFLAGELLAR TRANSPORT PROTEIN 43 HOMOLOG"/>
    <property type="match status" value="1"/>
</dbReference>
<feature type="compositionally biased region" description="Basic and acidic residues" evidence="3">
    <location>
        <begin position="9"/>
        <end position="32"/>
    </location>
</feature>
<keyword evidence="5" id="KW-1185">Reference proteome</keyword>
<dbReference type="GO" id="GO:0005929">
    <property type="term" value="C:cilium"/>
    <property type="evidence" value="ECO:0007669"/>
    <property type="project" value="TreeGrafter"/>
</dbReference>
<reference evidence="4 5" key="1">
    <citation type="submission" date="2021-06" db="EMBL/GenBank/DDBJ databases">
        <title>Caerostris darwini draft genome.</title>
        <authorList>
            <person name="Kono N."/>
            <person name="Arakawa K."/>
        </authorList>
    </citation>
    <scope>NUCLEOTIDE SEQUENCE [LARGE SCALE GENOMIC DNA]</scope>
</reference>
<feature type="region of interest" description="Disordered" evidence="3">
    <location>
        <begin position="1"/>
        <end position="54"/>
    </location>
</feature>
<evidence type="ECO:0000313" key="4">
    <source>
        <dbReference type="EMBL" id="GIY44100.1"/>
    </source>
</evidence>
<accession>A0AAV4TCW3</accession>
<dbReference type="Pfam" id="PF15305">
    <property type="entry name" value="IFT43"/>
    <property type="match status" value="1"/>
</dbReference>
<dbReference type="Proteomes" id="UP001054837">
    <property type="component" value="Unassembled WGS sequence"/>
</dbReference>
<name>A0AAV4TCW3_9ARAC</name>
<dbReference type="PANTHER" id="PTHR33724">
    <property type="entry name" value="INTRAFLAGELLAR TRANSPORT PROTEIN 43 HOMOLOG"/>
    <property type="match status" value="1"/>
</dbReference>
<feature type="compositionally biased region" description="Basic and acidic residues" evidence="3">
    <location>
        <begin position="44"/>
        <end position="54"/>
    </location>
</feature>